<feature type="transmembrane region" description="Helical" evidence="2">
    <location>
        <begin position="74"/>
        <end position="94"/>
    </location>
</feature>
<dbReference type="STRING" id="1382522.W6MPB3"/>
<feature type="region of interest" description="Disordered" evidence="1">
    <location>
        <begin position="14"/>
        <end position="55"/>
    </location>
</feature>
<dbReference type="GO" id="GO:0000324">
    <property type="term" value="C:fungal-type vacuole"/>
    <property type="evidence" value="ECO:0007669"/>
    <property type="project" value="TreeGrafter"/>
</dbReference>
<dbReference type="HOGENOM" id="CLU_1240311_0_0_1"/>
<proteinExistence type="predicted"/>
<feature type="compositionally biased region" description="Low complexity" evidence="1">
    <location>
        <begin position="14"/>
        <end position="52"/>
    </location>
</feature>
<feature type="region of interest" description="Disordered" evidence="1">
    <location>
        <begin position="187"/>
        <end position="210"/>
    </location>
</feature>
<keyword evidence="2" id="KW-0812">Transmembrane</keyword>
<keyword evidence="4" id="KW-1185">Reference proteome</keyword>
<dbReference type="GO" id="GO:0005935">
    <property type="term" value="C:cellular bud neck"/>
    <property type="evidence" value="ECO:0007669"/>
    <property type="project" value="TreeGrafter"/>
</dbReference>
<gene>
    <name evidence="3" type="ORF">KUCA_T00004119001</name>
</gene>
<dbReference type="PANTHER" id="PTHR36089:SF1">
    <property type="entry name" value="CHITIN SYNTHASE 3 COMPLEX PROTEIN CSI2-RELATED"/>
    <property type="match status" value="1"/>
</dbReference>
<dbReference type="GeneID" id="34521516"/>
<name>W6MPB3_9ASCO</name>
<accession>W6MPB3</accession>
<protein>
    <submittedName>
        <fullName evidence="3">Uncharacterized protein</fullName>
    </submittedName>
</protein>
<reference evidence="3" key="2">
    <citation type="submission" date="2014-02" db="EMBL/GenBank/DDBJ databases">
        <title>Complete DNA sequence of /Kuraishia capsulata/ illustrates novel genomic features among budding yeasts (/Saccharomycotina/).</title>
        <authorList>
            <person name="Morales L."/>
            <person name="Noel B."/>
            <person name="Porcel B."/>
            <person name="Marcet-Houben M."/>
            <person name="Hullo M-F."/>
            <person name="Sacerdot C."/>
            <person name="Tekaia F."/>
            <person name="Leh-Louis V."/>
            <person name="Despons L."/>
            <person name="Khanna V."/>
            <person name="Aury J-M."/>
            <person name="Barbe V."/>
            <person name="Couloux A."/>
            <person name="Labadie K."/>
            <person name="Pelletier E."/>
            <person name="Souciet J-L."/>
            <person name="Boekhout T."/>
            <person name="Gabaldon T."/>
            <person name="Wincker P."/>
            <person name="Dujon B."/>
        </authorList>
    </citation>
    <scope>NUCLEOTIDE SEQUENCE</scope>
    <source>
        <strain evidence="3">CBS 1993</strain>
    </source>
</reference>
<evidence type="ECO:0000256" key="1">
    <source>
        <dbReference type="SAM" id="MobiDB-lite"/>
    </source>
</evidence>
<keyword evidence="2" id="KW-1133">Transmembrane helix</keyword>
<dbReference type="AlphaFoldDB" id="W6MPB3"/>
<evidence type="ECO:0000313" key="4">
    <source>
        <dbReference type="Proteomes" id="UP000019384"/>
    </source>
</evidence>
<dbReference type="RefSeq" id="XP_022460128.1">
    <property type="nucleotide sequence ID" value="XM_022600821.1"/>
</dbReference>
<evidence type="ECO:0000256" key="2">
    <source>
        <dbReference type="SAM" id="Phobius"/>
    </source>
</evidence>
<organism evidence="3 4">
    <name type="scientific">Kuraishia capsulata CBS 1993</name>
    <dbReference type="NCBI Taxonomy" id="1382522"/>
    <lineage>
        <taxon>Eukaryota</taxon>
        <taxon>Fungi</taxon>
        <taxon>Dikarya</taxon>
        <taxon>Ascomycota</taxon>
        <taxon>Saccharomycotina</taxon>
        <taxon>Pichiomycetes</taxon>
        <taxon>Pichiales</taxon>
        <taxon>Pichiaceae</taxon>
        <taxon>Kuraishia</taxon>
    </lineage>
</organism>
<dbReference type="InterPro" id="IPR051009">
    <property type="entry name" value="PRM"/>
</dbReference>
<dbReference type="PANTHER" id="PTHR36089">
    <property type="entry name" value="CHITIN SYNTHASE 3 COMPLEX PROTEIN CSI2-RELATED"/>
    <property type="match status" value="1"/>
</dbReference>
<dbReference type="EMBL" id="HG793129">
    <property type="protein sequence ID" value="CDK28138.1"/>
    <property type="molecule type" value="Genomic_DNA"/>
</dbReference>
<dbReference type="Proteomes" id="UP000019384">
    <property type="component" value="Unassembled WGS sequence"/>
</dbReference>
<feature type="compositionally biased region" description="Polar residues" evidence="1">
    <location>
        <begin position="187"/>
        <end position="202"/>
    </location>
</feature>
<keyword evidence="2" id="KW-0472">Membrane</keyword>
<evidence type="ECO:0000313" key="3">
    <source>
        <dbReference type="EMBL" id="CDK28138.1"/>
    </source>
</evidence>
<sequence>MALPKLTTTATAATVTETAKSSETSSDTVSDASSASQSTSQSSATDSTAWTTPEVTVPPMDSNPFIYQTQAPTGTVFICLGALAALIFLLYAFIMGWKAWRSRKAAKEMDEKTRVYHPTFMGNRASSLSEPLINPVWSEQGRFNNASIYDTNRFSVADPVSRADVFNLGQVPMFGHDRSRSVIRLTSQELESPPRASSSQSPIRERGHRTLPSVNLENLLNDL</sequence>
<reference evidence="3" key="1">
    <citation type="submission" date="2013-12" db="EMBL/GenBank/DDBJ databases">
        <authorList>
            <person name="Genoscope - CEA"/>
        </authorList>
    </citation>
    <scope>NUCLEOTIDE SEQUENCE</scope>
    <source>
        <strain evidence="3">CBS 1993</strain>
    </source>
</reference>